<comment type="caution">
    <text evidence="5">The sequence shown here is derived from an EMBL/GenBank/DDBJ whole genome shotgun (WGS) entry which is preliminary data.</text>
</comment>
<gene>
    <name evidence="5" type="primary">hsp18</name>
    <name evidence="5" type="ORF">GCM10011575_37240</name>
</gene>
<dbReference type="PANTHER" id="PTHR11527">
    <property type="entry name" value="HEAT-SHOCK PROTEIN 20 FAMILY MEMBER"/>
    <property type="match status" value="1"/>
</dbReference>
<dbReference type="PROSITE" id="PS01031">
    <property type="entry name" value="SHSP"/>
    <property type="match status" value="1"/>
</dbReference>
<dbReference type="Pfam" id="PF00011">
    <property type="entry name" value="HSP20"/>
    <property type="match status" value="1"/>
</dbReference>
<feature type="domain" description="SHSP" evidence="4">
    <location>
        <begin position="21"/>
        <end position="132"/>
    </location>
</feature>
<dbReference type="RefSeq" id="WP_188896900.1">
    <property type="nucleotide sequence ID" value="NZ_BMMZ01000011.1"/>
</dbReference>
<protein>
    <submittedName>
        <fullName evidence="5">18 kDa antigen</fullName>
    </submittedName>
</protein>
<proteinExistence type="inferred from homology"/>
<accession>A0A917SGD7</accession>
<dbReference type="SUPFAM" id="SSF49764">
    <property type="entry name" value="HSP20-like chaperones"/>
    <property type="match status" value="1"/>
</dbReference>
<name>A0A917SGD7_9ACTN</name>
<comment type="similarity">
    <text evidence="1 2">Belongs to the small heat shock protein (HSP20) family.</text>
</comment>
<feature type="region of interest" description="Disordered" evidence="3">
    <location>
        <begin position="131"/>
        <end position="150"/>
    </location>
</feature>
<evidence type="ECO:0000256" key="1">
    <source>
        <dbReference type="PROSITE-ProRule" id="PRU00285"/>
    </source>
</evidence>
<dbReference type="Gene3D" id="2.60.40.790">
    <property type="match status" value="1"/>
</dbReference>
<keyword evidence="6" id="KW-1185">Reference proteome</keyword>
<dbReference type="Proteomes" id="UP000613840">
    <property type="component" value="Unassembled WGS sequence"/>
</dbReference>
<organism evidence="5 6">
    <name type="scientific">Microlunatus endophyticus</name>
    <dbReference type="NCBI Taxonomy" id="1716077"/>
    <lineage>
        <taxon>Bacteria</taxon>
        <taxon>Bacillati</taxon>
        <taxon>Actinomycetota</taxon>
        <taxon>Actinomycetes</taxon>
        <taxon>Propionibacteriales</taxon>
        <taxon>Propionibacteriaceae</taxon>
        <taxon>Microlunatus</taxon>
    </lineage>
</organism>
<evidence type="ECO:0000256" key="3">
    <source>
        <dbReference type="SAM" id="MobiDB-lite"/>
    </source>
</evidence>
<evidence type="ECO:0000256" key="2">
    <source>
        <dbReference type="RuleBase" id="RU003616"/>
    </source>
</evidence>
<dbReference type="InterPro" id="IPR008978">
    <property type="entry name" value="HSP20-like_chaperone"/>
</dbReference>
<dbReference type="AlphaFoldDB" id="A0A917SGD7"/>
<dbReference type="InterPro" id="IPR002068">
    <property type="entry name" value="A-crystallin/Hsp20_dom"/>
</dbReference>
<dbReference type="CDD" id="cd06464">
    <property type="entry name" value="ACD_sHsps-like"/>
    <property type="match status" value="1"/>
</dbReference>
<sequence>MLVRTDPFRELDRLTEQLFGTAARPARMPMDAWREGDTFIAEFDLPGIDPDTVDIDIERNVLSVRADRPAREGVNELIAAERPRGVFRRQLILGDNLDAEHVQASYVDGVLRVTLPIAEKAKPRKIAVTRGERDGDLKGDVEGQVKEISA</sequence>
<evidence type="ECO:0000313" key="6">
    <source>
        <dbReference type="Proteomes" id="UP000613840"/>
    </source>
</evidence>
<dbReference type="EMBL" id="BMMZ01000011">
    <property type="protein sequence ID" value="GGL75608.1"/>
    <property type="molecule type" value="Genomic_DNA"/>
</dbReference>
<reference evidence="5" key="1">
    <citation type="journal article" date="2014" name="Int. J. Syst. Evol. Microbiol.">
        <title>Complete genome sequence of Corynebacterium casei LMG S-19264T (=DSM 44701T), isolated from a smear-ripened cheese.</title>
        <authorList>
            <consortium name="US DOE Joint Genome Institute (JGI-PGF)"/>
            <person name="Walter F."/>
            <person name="Albersmeier A."/>
            <person name="Kalinowski J."/>
            <person name="Ruckert C."/>
        </authorList>
    </citation>
    <scope>NUCLEOTIDE SEQUENCE</scope>
    <source>
        <strain evidence="5">CGMCC 4.7306</strain>
    </source>
</reference>
<evidence type="ECO:0000259" key="4">
    <source>
        <dbReference type="PROSITE" id="PS01031"/>
    </source>
</evidence>
<reference evidence="5" key="2">
    <citation type="submission" date="2020-09" db="EMBL/GenBank/DDBJ databases">
        <authorList>
            <person name="Sun Q."/>
            <person name="Zhou Y."/>
        </authorList>
    </citation>
    <scope>NUCLEOTIDE SEQUENCE</scope>
    <source>
        <strain evidence="5">CGMCC 4.7306</strain>
    </source>
</reference>
<dbReference type="InterPro" id="IPR031107">
    <property type="entry name" value="Small_HSP"/>
</dbReference>
<evidence type="ECO:0000313" key="5">
    <source>
        <dbReference type="EMBL" id="GGL75608.1"/>
    </source>
</evidence>